<protein>
    <submittedName>
        <fullName evidence="2">Uncharacterized protein</fullName>
    </submittedName>
</protein>
<gene>
    <name evidence="2" type="ORF">I6G47_11275</name>
</gene>
<dbReference type="KEGG" id="dla:I6G47_11275"/>
<name>A0A7T2YWT3_9BURK</name>
<feature type="region of interest" description="Disordered" evidence="1">
    <location>
        <begin position="50"/>
        <end position="75"/>
    </location>
</feature>
<dbReference type="Proteomes" id="UP000595064">
    <property type="component" value="Chromosome"/>
</dbReference>
<dbReference type="AlphaFoldDB" id="A0A7T2YWT3"/>
<dbReference type="RefSeq" id="WP_198129390.1">
    <property type="nucleotide sequence ID" value="NZ_CP065748.1"/>
</dbReference>
<accession>A0A7T2YWT3</accession>
<evidence type="ECO:0000313" key="2">
    <source>
        <dbReference type="EMBL" id="QPS83600.1"/>
    </source>
</evidence>
<keyword evidence="3" id="KW-1185">Reference proteome</keyword>
<evidence type="ECO:0000256" key="1">
    <source>
        <dbReference type="SAM" id="MobiDB-lite"/>
    </source>
</evidence>
<sequence>MPEITIAARRTEPRVHCWARPINGDYVRSDRTPPDHLANVFAAERERLAAAKPRRQRKPRAVATEINPAQLRLVG</sequence>
<proteinExistence type="predicted"/>
<dbReference type="EMBL" id="CP065748">
    <property type="protein sequence ID" value="QPS83600.1"/>
    <property type="molecule type" value="Genomic_DNA"/>
</dbReference>
<evidence type="ECO:0000313" key="3">
    <source>
        <dbReference type="Proteomes" id="UP000595064"/>
    </source>
</evidence>
<organism evidence="2 3">
    <name type="scientific">Delftia lacustris</name>
    <dbReference type="NCBI Taxonomy" id="558537"/>
    <lineage>
        <taxon>Bacteria</taxon>
        <taxon>Pseudomonadati</taxon>
        <taxon>Pseudomonadota</taxon>
        <taxon>Betaproteobacteria</taxon>
        <taxon>Burkholderiales</taxon>
        <taxon>Comamonadaceae</taxon>
        <taxon>Delftia</taxon>
    </lineage>
</organism>
<reference evidence="2 3" key="1">
    <citation type="submission" date="2020-12" db="EMBL/GenBank/DDBJ databases">
        <title>FDA dAtabase for Regulatory Grade micrObial Sequences (FDA-ARGOS): Supporting development and validation of Infectious Disease Dx tests.</title>
        <authorList>
            <person name="Sproer C."/>
            <person name="Gronow S."/>
            <person name="Severitt S."/>
            <person name="Schroder I."/>
            <person name="Tallon L."/>
            <person name="Sadzewicz L."/>
            <person name="Zhao X."/>
            <person name="Boylan J."/>
            <person name="Ott S."/>
            <person name="Bowen H."/>
            <person name="Vavikolanu K."/>
            <person name="Mehta A."/>
            <person name="Aluvathingal J."/>
            <person name="Nadendla S."/>
            <person name="Lowell S."/>
            <person name="Myers T."/>
            <person name="Yan Y."/>
            <person name="Sichtig H."/>
        </authorList>
    </citation>
    <scope>NUCLEOTIDE SEQUENCE [LARGE SCALE GENOMIC DNA]</scope>
    <source>
        <strain evidence="2 3">FDAARGOS_890</strain>
    </source>
</reference>